<comment type="caution">
    <text evidence="1">The sequence shown here is derived from an EMBL/GenBank/DDBJ whole genome shotgun (WGS) entry which is preliminary data.</text>
</comment>
<dbReference type="OrthoDB" id="10263291at2759"/>
<dbReference type="HOGENOM" id="CLU_3351282_0_0_1"/>
<proteinExistence type="predicted"/>
<accession>K9FCD6</accession>
<protein>
    <submittedName>
        <fullName evidence="1">Uncharacterized protein</fullName>
    </submittedName>
</protein>
<dbReference type="Proteomes" id="UP000009882">
    <property type="component" value="Unassembled WGS sequence"/>
</dbReference>
<dbReference type="InParanoid" id="K9FCD6"/>
<evidence type="ECO:0000313" key="2">
    <source>
        <dbReference type="Proteomes" id="UP000009882"/>
    </source>
</evidence>
<evidence type="ECO:0000313" key="1">
    <source>
        <dbReference type="EMBL" id="EKV07035.1"/>
    </source>
</evidence>
<sequence length="37" mass="3983">MLKIIHAMPTVGTEVYEFATITAENSSRETEAIGIAS</sequence>
<keyword evidence="2" id="KW-1185">Reference proteome</keyword>
<organism evidence="1 2">
    <name type="scientific">Penicillium digitatum (strain PHI26 / CECT 20796)</name>
    <name type="common">Green mold</name>
    <dbReference type="NCBI Taxonomy" id="1170229"/>
    <lineage>
        <taxon>Eukaryota</taxon>
        <taxon>Fungi</taxon>
        <taxon>Dikarya</taxon>
        <taxon>Ascomycota</taxon>
        <taxon>Pezizomycotina</taxon>
        <taxon>Eurotiomycetes</taxon>
        <taxon>Eurotiomycetidae</taxon>
        <taxon>Eurotiales</taxon>
        <taxon>Aspergillaceae</taxon>
        <taxon>Penicillium</taxon>
    </lineage>
</organism>
<dbReference type="EMBL" id="AKCT01000267">
    <property type="protein sequence ID" value="EKV07035.1"/>
    <property type="molecule type" value="Genomic_DNA"/>
</dbReference>
<dbReference type="AlphaFoldDB" id="K9FCD6"/>
<name>K9FCD6_PEND2</name>
<gene>
    <name evidence="1" type="ORF">PDIG_75490</name>
</gene>
<reference evidence="2" key="1">
    <citation type="journal article" date="2012" name="BMC Genomics">
        <title>Genome sequence of the necrotrophic fungus Penicillium digitatum, the main postharvest pathogen of citrus.</title>
        <authorList>
            <person name="Marcet-Houben M."/>
            <person name="Ballester A.-R."/>
            <person name="de la Fuente B."/>
            <person name="Harries E."/>
            <person name="Marcos J.F."/>
            <person name="Gonzalez-Candelas L."/>
            <person name="Gabaldon T."/>
        </authorList>
    </citation>
    <scope>NUCLEOTIDE SEQUENCE [LARGE SCALE GENOMIC DNA]</scope>
    <source>
        <strain evidence="2">PHI26 / CECT 20796</strain>
    </source>
</reference>